<evidence type="ECO:0000313" key="1">
    <source>
        <dbReference type="EMBL" id="SBT24945.1"/>
    </source>
</evidence>
<dbReference type="Proteomes" id="UP000078558">
    <property type="component" value="Chromosome I"/>
</dbReference>
<protein>
    <submittedName>
        <fullName evidence="1">Uncharacterized protein</fullName>
    </submittedName>
</protein>
<dbReference type="AlphaFoldDB" id="A0A1C3K0L9"/>
<reference evidence="1 3" key="1">
    <citation type="submission" date="2016-06" db="EMBL/GenBank/DDBJ databases">
        <authorList>
            <person name="Kjaerup R.B."/>
            <person name="Dalgaard T.S."/>
            <person name="Juul-Madsen H.R."/>
        </authorList>
    </citation>
    <scope>NUCLEOTIDE SEQUENCE [LARGE SCALE GENOMIC DNA]</scope>
    <source>
        <strain evidence="1">Orrdi1</strain>
    </source>
</reference>
<keyword evidence="3" id="KW-1185">Reference proteome</keyword>
<dbReference type="EMBL" id="FLRC01000012">
    <property type="protein sequence ID" value="SBT24945.1"/>
    <property type="molecule type" value="Genomic_DNA"/>
</dbReference>
<organism evidence="1 3">
    <name type="scientific">Orrella dioscoreae</name>
    <dbReference type="NCBI Taxonomy" id="1851544"/>
    <lineage>
        <taxon>Bacteria</taxon>
        <taxon>Pseudomonadati</taxon>
        <taxon>Pseudomonadota</taxon>
        <taxon>Betaproteobacteria</taxon>
        <taxon>Burkholderiales</taxon>
        <taxon>Alcaligenaceae</taxon>
        <taxon>Orrella</taxon>
    </lineage>
</organism>
<sequence>MRCSHLLVTRRLGKRPSAQCHKNFMKQRRAALESETAVPGKGTATVACAEGIRLSGAHDKAGSGHHSCSRRCRCAASSWPAEVLGQRRQE</sequence>
<dbReference type="STRING" id="1851544.ODI_00337"/>
<dbReference type="EMBL" id="LT907988">
    <property type="protein sequence ID" value="SOE51084.1"/>
    <property type="molecule type" value="Genomic_DNA"/>
</dbReference>
<dbReference type="KEGG" id="odi:ODI_R3181"/>
<reference evidence="2 3" key="2">
    <citation type="submission" date="2017-08" db="EMBL/GenBank/DDBJ databases">
        <authorList>
            <person name="de Groot N.N."/>
        </authorList>
    </citation>
    <scope>NUCLEOTIDE SEQUENCE [LARGE SCALE GENOMIC DNA]</scope>
    <source>
        <strain evidence="2">Orrdi1</strain>
    </source>
</reference>
<proteinExistence type="predicted"/>
<evidence type="ECO:0000313" key="2">
    <source>
        <dbReference type="EMBL" id="SOE51084.1"/>
    </source>
</evidence>
<gene>
    <name evidence="1" type="ORF">ODI_00337</name>
    <name evidence="2" type="ORF">ODI_R3181</name>
</gene>
<evidence type="ECO:0000313" key="3">
    <source>
        <dbReference type="Proteomes" id="UP000078558"/>
    </source>
</evidence>
<accession>A0A1C3K0L9</accession>
<name>A0A1C3K0L9_9BURK</name>